<evidence type="ECO:0008006" key="3">
    <source>
        <dbReference type="Google" id="ProtNLM"/>
    </source>
</evidence>
<feature type="region of interest" description="Disordered" evidence="1">
    <location>
        <begin position="92"/>
        <end position="128"/>
    </location>
</feature>
<evidence type="ECO:0000256" key="1">
    <source>
        <dbReference type="SAM" id="MobiDB-lite"/>
    </source>
</evidence>
<gene>
    <name evidence="2" type="ORF">Tci_210979</name>
</gene>
<accession>A0A699H1N2</accession>
<proteinExistence type="predicted"/>
<sequence>MTSVQSSLGLALQRQMTSDHFRSGLGPELQMMTPGTISSRLMQNPPSRTPYIPTTKNDWDLLFQPMFNEYFNPSPSIVSLVPIVAALRPADLTGSPSSTSIDQAAPSASTSSTIQETQPLVISKGVEE</sequence>
<reference evidence="2" key="1">
    <citation type="journal article" date="2019" name="Sci. Rep.">
        <title>Draft genome of Tanacetum cinerariifolium, the natural source of mosquito coil.</title>
        <authorList>
            <person name="Yamashiro T."/>
            <person name="Shiraishi A."/>
            <person name="Satake H."/>
            <person name="Nakayama K."/>
        </authorList>
    </citation>
    <scope>NUCLEOTIDE SEQUENCE</scope>
</reference>
<feature type="compositionally biased region" description="Polar residues" evidence="1">
    <location>
        <begin position="94"/>
        <end position="120"/>
    </location>
</feature>
<comment type="caution">
    <text evidence="2">The sequence shown here is derived from an EMBL/GenBank/DDBJ whole genome shotgun (WGS) entry which is preliminary data.</text>
</comment>
<organism evidence="2">
    <name type="scientific">Tanacetum cinerariifolium</name>
    <name type="common">Dalmatian daisy</name>
    <name type="synonym">Chrysanthemum cinerariifolium</name>
    <dbReference type="NCBI Taxonomy" id="118510"/>
    <lineage>
        <taxon>Eukaryota</taxon>
        <taxon>Viridiplantae</taxon>
        <taxon>Streptophyta</taxon>
        <taxon>Embryophyta</taxon>
        <taxon>Tracheophyta</taxon>
        <taxon>Spermatophyta</taxon>
        <taxon>Magnoliopsida</taxon>
        <taxon>eudicotyledons</taxon>
        <taxon>Gunneridae</taxon>
        <taxon>Pentapetalae</taxon>
        <taxon>asterids</taxon>
        <taxon>campanulids</taxon>
        <taxon>Asterales</taxon>
        <taxon>Asteraceae</taxon>
        <taxon>Asteroideae</taxon>
        <taxon>Anthemideae</taxon>
        <taxon>Anthemidinae</taxon>
        <taxon>Tanacetum</taxon>
    </lineage>
</organism>
<dbReference type="AlphaFoldDB" id="A0A699H1N2"/>
<evidence type="ECO:0000313" key="2">
    <source>
        <dbReference type="EMBL" id="GEW39003.1"/>
    </source>
</evidence>
<name>A0A699H1N2_TANCI</name>
<protein>
    <recommendedName>
        <fullName evidence="3">Integrase, catalytic region, zinc finger, CCHC-type, peptidase aspartic, catalytic</fullName>
    </recommendedName>
</protein>
<dbReference type="EMBL" id="BKCJ010056402">
    <property type="protein sequence ID" value="GEW39003.1"/>
    <property type="molecule type" value="Genomic_DNA"/>
</dbReference>